<dbReference type="RefSeq" id="XP_028128653.1">
    <property type="nucleotide sequence ID" value="XM_028272852.1"/>
</dbReference>
<reference evidence="5" key="1">
    <citation type="submission" date="2025-04" db="UniProtKB">
        <authorList>
            <consortium name="RefSeq"/>
        </authorList>
    </citation>
    <scope>IDENTIFICATION</scope>
    <source>
        <tissue evidence="5">Whole insect</tissue>
    </source>
</reference>
<feature type="compositionally biased region" description="Polar residues" evidence="1">
    <location>
        <begin position="1"/>
        <end position="28"/>
    </location>
</feature>
<dbReference type="Pfam" id="PF16012">
    <property type="entry name" value="DUF4780"/>
    <property type="match status" value="1"/>
</dbReference>
<gene>
    <name evidence="5" type="primary">LOC114324927</name>
</gene>
<dbReference type="InterPro" id="IPR031961">
    <property type="entry name" value="DUF4780"/>
</dbReference>
<feature type="region of interest" description="Disordered" evidence="1">
    <location>
        <begin position="206"/>
        <end position="259"/>
    </location>
</feature>
<accession>A0A6P7F498</accession>
<dbReference type="OrthoDB" id="8045787at2759"/>
<keyword evidence="4" id="KW-1185">Reference proteome</keyword>
<name>A0A6P7F498_DIAVI</name>
<dbReference type="Proteomes" id="UP001652700">
    <property type="component" value="Unplaced"/>
</dbReference>
<feature type="domain" description="DUF4780" evidence="2">
    <location>
        <begin position="314"/>
        <end position="481"/>
    </location>
</feature>
<feature type="compositionally biased region" description="Basic and acidic residues" evidence="1">
    <location>
        <begin position="69"/>
        <end position="78"/>
    </location>
</feature>
<dbReference type="KEGG" id="dvv:114324927"/>
<evidence type="ECO:0000313" key="5">
    <source>
        <dbReference type="RefSeq" id="XP_028128653.1"/>
    </source>
</evidence>
<reference evidence="3" key="2">
    <citation type="submission" date="2025-05" db="UniProtKB">
        <authorList>
            <consortium name="EnsemblMetazoa"/>
        </authorList>
    </citation>
    <scope>IDENTIFICATION</scope>
</reference>
<dbReference type="EnsemblMetazoa" id="XM_028272852.2">
    <property type="protein sequence ID" value="XP_028128653.1"/>
    <property type="gene ID" value="LOC114324927"/>
</dbReference>
<protein>
    <submittedName>
        <fullName evidence="5">Uncharacterized protein LOC114324927</fullName>
    </submittedName>
</protein>
<proteinExistence type="predicted"/>
<feature type="compositionally biased region" description="Basic and acidic residues" evidence="1">
    <location>
        <begin position="31"/>
        <end position="55"/>
    </location>
</feature>
<organism evidence="5">
    <name type="scientific">Diabrotica virgifera virgifera</name>
    <name type="common">western corn rootworm</name>
    <dbReference type="NCBI Taxonomy" id="50390"/>
    <lineage>
        <taxon>Eukaryota</taxon>
        <taxon>Metazoa</taxon>
        <taxon>Ecdysozoa</taxon>
        <taxon>Arthropoda</taxon>
        <taxon>Hexapoda</taxon>
        <taxon>Insecta</taxon>
        <taxon>Pterygota</taxon>
        <taxon>Neoptera</taxon>
        <taxon>Endopterygota</taxon>
        <taxon>Coleoptera</taxon>
        <taxon>Polyphaga</taxon>
        <taxon>Cucujiformia</taxon>
        <taxon>Chrysomeloidea</taxon>
        <taxon>Chrysomelidae</taxon>
        <taxon>Galerucinae</taxon>
        <taxon>Diabroticina</taxon>
        <taxon>Diabroticites</taxon>
        <taxon>Diabrotica</taxon>
    </lineage>
</organism>
<evidence type="ECO:0000259" key="2">
    <source>
        <dbReference type="Pfam" id="PF16012"/>
    </source>
</evidence>
<sequence>MESYRKQNYSTTGDSQKYPTNTYSTTYNIEAYRRTLEENKQKSDKKDSERFEGPRQRISGAQKRKLRKMRADGIDTSKFKLPPRPQSNVPRNVGTNDRTITSSGTSNTHSTATTYSTSYNFEAYRRTLEENKNTQDVMQTHSKDTNLEAPQKRPSVSQRRKLWRMRKQGIDTSKVIFPPKPQKITIDNAEIAQAVEQTVFNLLQKRRPTTSSSASNTSTEAYWRSPKQNKPTPSGYKYSEHVTQTHSTDTDRSKLSGSQRRILQRMRSEGIDTTNFKLPPRPRNTPYAAYYAEVTKGLKRTRETTEKELTKRSKPAPIKTAVIPREYPDKIVAENDVGAIQDALTKLIDEAPSAPVYEKNRLMDGYYGLICADEESFRITKDYLEENTPWKVVKTEELPKSTKYVRMLMYLPNTKNDDLTAPLARLEKQNPGLRTNLWMILSSEATADEGLHVSLRIDKESEEVLKRLEWKPYFLLQRASFKPLD</sequence>
<dbReference type="GeneID" id="114324927"/>
<feature type="compositionally biased region" description="Polar residues" evidence="1">
    <location>
        <begin position="86"/>
        <end position="98"/>
    </location>
</feature>
<evidence type="ECO:0000313" key="4">
    <source>
        <dbReference type="Proteomes" id="UP001652700"/>
    </source>
</evidence>
<feature type="region of interest" description="Disordered" evidence="1">
    <location>
        <begin position="1"/>
        <end position="113"/>
    </location>
</feature>
<dbReference type="InParanoid" id="A0A6P7F498"/>
<feature type="compositionally biased region" description="Low complexity" evidence="1">
    <location>
        <begin position="209"/>
        <end position="219"/>
    </location>
</feature>
<evidence type="ECO:0000313" key="3">
    <source>
        <dbReference type="EnsemblMetazoa" id="XP_028128653.1"/>
    </source>
</evidence>
<feature type="compositionally biased region" description="Low complexity" evidence="1">
    <location>
        <begin position="99"/>
        <end position="113"/>
    </location>
</feature>
<dbReference type="AlphaFoldDB" id="A0A6P7F498"/>
<evidence type="ECO:0000256" key="1">
    <source>
        <dbReference type="SAM" id="MobiDB-lite"/>
    </source>
</evidence>